<dbReference type="CTD" id="286207"/>
<keyword evidence="6" id="KW-0966">Cell projection</keyword>
<feature type="region of interest" description="Disordered" evidence="8">
    <location>
        <begin position="1"/>
        <end position="28"/>
    </location>
</feature>
<keyword evidence="5" id="KW-0969">Cilium</keyword>
<dbReference type="AlphaFoldDB" id="A0A6J2VI78"/>
<evidence type="ECO:0000313" key="9">
    <source>
        <dbReference type="Proteomes" id="UP000504632"/>
    </source>
</evidence>
<evidence type="ECO:0000256" key="1">
    <source>
        <dbReference type="ARBA" id="ARBA00004138"/>
    </source>
</evidence>
<protein>
    <recommendedName>
        <fullName evidence="3">Cilia- and flagella-associated protein 157</fullName>
    </recommendedName>
</protein>
<keyword evidence="4 7" id="KW-0175">Coiled coil</keyword>
<dbReference type="GO" id="GO:0036064">
    <property type="term" value="C:ciliary basal body"/>
    <property type="evidence" value="ECO:0007669"/>
    <property type="project" value="TreeGrafter"/>
</dbReference>
<gene>
    <name evidence="10" type="primary">cfap157</name>
</gene>
<reference evidence="10" key="1">
    <citation type="submission" date="2025-08" db="UniProtKB">
        <authorList>
            <consortium name="RefSeq"/>
        </authorList>
    </citation>
    <scope>IDENTIFICATION</scope>
</reference>
<proteinExistence type="inferred from homology"/>
<evidence type="ECO:0000256" key="8">
    <source>
        <dbReference type="SAM" id="MobiDB-lite"/>
    </source>
</evidence>
<dbReference type="OrthoDB" id="166611at2759"/>
<dbReference type="InParanoid" id="A0A6J2VI78"/>
<keyword evidence="10" id="KW-0282">Flagellum</keyword>
<sequence>MPSTKNGKKSLDKPTNKDSMVFDEKNLTNEELTEGSREFYRVQIRDLEERLEKYQHKCDELEVRARDFSSRYEALEKEKKDIVLFLKRSLNQREDENAEISGQLKRLEERTEKERESLEMQLSQLRQEFQENKDNLTAENMVLAGKLAALEEFRMHKESLEARLEELESQLEKERQEHQDTVVDMERKALMDKDRLKKEMEQHVATVAAELRNVSDRNMPETTKRAIRENVVVTGELQQLSTSLKELLKENEALRTREKQLRQEKDLLEPMLNEMTRKNLGNQKVMHLLTEKCKQMQAELKECSQSREEYRRLSEAHSALQTEHESLRLKQASTLEELGRKQAEAEKLRKELEGERTLRGQLETLVEEAAMVLKEVLKEEPKEEDSEIQSVVRRSQLTQRLLAVLNAALGKDSAHSDSVHEAHHHHKTEPTAEKYNILYSGLSALGSHHTQC</sequence>
<accession>A0A6J2VI78</accession>
<dbReference type="GO" id="GO:0007288">
    <property type="term" value="P:sperm axoneme assembly"/>
    <property type="evidence" value="ECO:0007669"/>
    <property type="project" value="TreeGrafter"/>
</dbReference>
<evidence type="ECO:0000313" key="10">
    <source>
        <dbReference type="RefSeq" id="XP_030630991.1"/>
    </source>
</evidence>
<evidence type="ECO:0000256" key="4">
    <source>
        <dbReference type="ARBA" id="ARBA00023054"/>
    </source>
</evidence>
<evidence type="ECO:0000256" key="7">
    <source>
        <dbReference type="SAM" id="Coils"/>
    </source>
</evidence>
<dbReference type="GeneID" id="115812646"/>
<evidence type="ECO:0000256" key="3">
    <source>
        <dbReference type="ARBA" id="ARBA00014087"/>
    </source>
</evidence>
<dbReference type="RefSeq" id="XP_030630991.1">
    <property type="nucleotide sequence ID" value="XM_030775131.1"/>
</dbReference>
<comment type="similarity">
    <text evidence="2">Belongs to the CFAP157 family.</text>
</comment>
<dbReference type="PANTHER" id="PTHR31954">
    <property type="entry name" value="CILIA- AND FLAGELLA-ASSOCIATED PROTEIN 157"/>
    <property type="match status" value="1"/>
</dbReference>
<dbReference type="GO" id="GO:0008017">
    <property type="term" value="F:microtubule binding"/>
    <property type="evidence" value="ECO:0007669"/>
    <property type="project" value="TreeGrafter"/>
</dbReference>
<evidence type="ECO:0000256" key="2">
    <source>
        <dbReference type="ARBA" id="ARBA00010841"/>
    </source>
</evidence>
<evidence type="ECO:0000256" key="5">
    <source>
        <dbReference type="ARBA" id="ARBA00023069"/>
    </source>
</evidence>
<dbReference type="Proteomes" id="UP000504632">
    <property type="component" value="Chromosome 5"/>
</dbReference>
<dbReference type="InterPro" id="IPR038844">
    <property type="entry name" value="CFAP157"/>
</dbReference>
<comment type="subcellular location">
    <subcellularLocation>
        <location evidence="1">Cell projection</location>
        <location evidence="1">Cilium</location>
    </subcellularLocation>
</comment>
<name>A0A6J2VI78_CHACN</name>
<keyword evidence="9" id="KW-1185">Reference proteome</keyword>
<feature type="coiled-coil region" evidence="7">
    <location>
        <begin position="37"/>
        <end position="213"/>
    </location>
</feature>
<organism evidence="9 10">
    <name type="scientific">Chanos chanos</name>
    <name type="common">Milkfish</name>
    <name type="synonym">Mugil chanos</name>
    <dbReference type="NCBI Taxonomy" id="29144"/>
    <lineage>
        <taxon>Eukaryota</taxon>
        <taxon>Metazoa</taxon>
        <taxon>Chordata</taxon>
        <taxon>Craniata</taxon>
        <taxon>Vertebrata</taxon>
        <taxon>Euteleostomi</taxon>
        <taxon>Actinopterygii</taxon>
        <taxon>Neopterygii</taxon>
        <taxon>Teleostei</taxon>
        <taxon>Ostariophysi</taxon>
        <taxon>Gonorynchiformes</taxon>
        <taxon>Chanidae</taxon>
        <taxon>Chanos</taxon>
    </lineage>
</organism>
<evidence type="ECO:0000256" key="6">
    <source>
        <dbReference type="ARBA" id="ARBA00023273"/>
    </source>
</evidence>
<feature type="compositionally biased region" description="Basic and acidic residues" evidence="8">
    <location>
        <begin position="9"/>
        <end position="28"/>
    </location>
</feature>
<dbReference type="PANTHER" id="PTHR31954:SF1">
    <property type="entry name" value="CILIA- AND FLAGELLA-ASSOCIATED PROTEIN 157"/>
    <property type="match status" value="1"/>
</dbReference>
<feature type="coiled-coil region" evidence="7">
    <location>
        <begin position="237"/>
        <end position="358"/>
    </location>
</feature>
<dbReference type="FunCoup" id="A0A6J2VI78">
    <property type="interactions" value="568"/>
</dbReference>